<dbReference type="Gene3D" id="3.40.395.10">
    <property type="entry name" value="Adenoviral Proteinase, Chain A"/>
    <property type="match status" value="1"/>
</dbReference>
<reference evidence="5 6" key="1">
    <citation type="submission" date="2019-01" db="EMBL/GenBank/DDBJ databases">
        <title>Sequencing of cultivated peanut Arachis hypogaea provides insights into genome evolution and oil improvement.</title>
        <authorList>
            <person name="Chen X."/>
        </authorList>
    </citation>
    <scope>NUCLEOTIDE SEQUENCE [LARGE SCALE GENOMIC DNA]</scope>
    <source>
        <strain evidence="6">cv. Fuhuasheng</strain>
        <tissue evidence="5">Leaves</tissue>
    </source>
</reference>
<keyword evidence="6" id="KW-1185">Reference proteome</keyword>
<evidence type="ECO:0000256" key="2">
    <source>
        <dbReference type="ARBA" id="ARBA00022670"/>
    </source>
</evidence>
<keyword evidence="3" id="KW-0378">Hydrolase</keyword>
<evidence type="ECO:0000256" key="3">
    <source>
        <dbReference type="ARBA" id="ARBA00022801"/>
    </source>
</evidence>
<dbReference type="GO" id="GO:0006508">
    <property type="term" value="P:proteolysis"/>
    <property type="evidence" value="ECO:0007669"/>
    <property type="project" value="UniProtKB-KW"/>
</dbReference>
<dbReference type="AlphaFoldDB" id="A0A444YRJ3"/>
<protein>
    <recommendedName>
        <fullName evidence="4">Ubiquitin-like protease family profile domain-containing protein</fullName>
    </recommendedName>
</protein>
<evidence type="ECO:0000259" key="4">
    <source>
        <dbReference type="Pfam" id="PF02902"/>
    </source>
</evidence>
<comment type="caution">
    <text evidence="5">The sequence shown here is derived from an EMBL/GenBank/DDBJ whole genome shotgun (WGS) entry which is preliminary data.</text>
</comment>
<name>A0A444YRJ3_ARAHY</name>
<evidence type="ECO:0000256" key="1">
    <source>
        <dbReference type="ARBA" id="ARBA00005234"/>
    </source>
</evidence>
<dbReference type="InterPro" id="IPR003653">
    <property type="entry name" value="Peptidase_C48_C"/>
</dbReference>
<sequence>MSTRSDPAPEATAAALLMMARTASNVPKELPLPTFSHGLTDSSQEETQTQEGIVTAMCLILNQQNIKRFQEEIYCLPPNIVNMAIGNHLDGVFLQPKSKKPFKVEDYPMFLSFLDRKKLTLHPYIFTPVCYSNHWWIWVADVRKKKFYILDPYHKTCPSKDKMKLNKFIGYVILRIRVYAGGTSQEKRSYDCAIYVMKWLEIIEPQNVKKGKYEWDNWSQAEVDHFRVEFSSRILFHDMNSDRDAAIKESERMRLSKLSTALLSPYCQVDSYDIESDSD</sequence>
<keyword evidence="2" id="KW-0645">Protease</keyword>
<dbReference type="InterPro" id="IPR038765">
    <property type="entry name" value="Papain-like_cys_pep_sf"/>
</dbReference>
<comment type="similarity">
    <text evidence="1">Belongs to the peptidase C48 family.</text>
</comment>
<feature type="domain" description="Ubiquitin-like protease family profile" evidence="4">
    <location>
        <begin position="117"/>
        <end position="231"/>
    </location>
</feature>
<dbReference type="Pfam" id="PF02902">
    <property type="entry name" value="Peptidase_C48"/>
    <property type="match status" value="1"/>
</dbReference>
<dbReference type="GO" id="GO:0008234">
    <property type="term" value="F:cysteine-type peptidase activity"/>
    <property type="evidence" value="ECO:0007669"/>
    <property type="project" value="InterPro"/>
</dbReference>
<dbReference type="EMBL" id="SDMP01000016">
    <property type="protein sequence ID" value="RYR04543.1"/>
    <property type="molecule type" value="Genomic_DNA"/>
</dbReference>
<evidence type="ECO:0000313" key="6">
    <source>
        <dbReference type="Proteomes" id="UP000289738"/>
    </source>
</evidence>
<dbReference type="Proteomes" id="UP000289738">
    <property type="component" value="Chromosome B06"/>
</dbReference>
<evidence type="ECO:0000313" key="5">
    <source>
        <dbReference type="EMBL" id="RYR04543.1"/>
    </source>
</evidence>
<organism evidence="5 6">
    <name type="scientific">Arachis hypogaea</name>
    <name type="common">Peanut</name>
    <dbReference type="NCBI Taxonomy" id="3818"/>
    <lineage>
        <taxon>Eukaryota</taxon>
        <taxon>Viridiplantae</taxon>
        <taxon>Streptophyta</taxon>
        <taxon>Embryophyta</taxon>
        <taxon>Tracheophyta</taxon>
        <taxon>Spermatophyta</taxon>
        <taxon>Magnoliopsida</taxon>
        <taxon>eudicotyledons</taxon>
        <taxon>Gunneridae</taxon>
        <taxon>Pentapetalae</taxon>
        <taxon>rosids</taxon>
        <taxon>fabids</taxon>
        <taxon>Fabales</taxon>
        <taxon>Fabaceae</taxon>
        <taxon>Papilionoideae</taxon>
        <taxon>50 kb inversion clade</taxon>
        <taxon>dalbergioids sensu lato</taxon>
        <taxon>Dalbergieae</taxon>
        <taxon>Pterocarpus clade</taxon>
        <taxon>Arachis</taxon>
    </lineage>
</organism>
<accession>A0A444YRJ3</accession>
<dbReference type="SUPFAM" id="SSF54001">
    <property type="entry name" value="Cysteine proteinases"/>
    <property type="match status" value="1"/>
</dbReference>
<proteinExistence type="inferred from homology"/>
<gene>
    <name evidence="5" type="ORF">Ahy_B06g084302</name>
</gene>